<evidence type="ECO:0000256" key="1">
    <source>
        <dbReference type="SAM" id="Phobius"/>
    </source>
</evidence>
<feature type="chain" id="PRO_5038426801" description="DUF2238 domain-containing protein" evidence="2">
    <location>
        <begin position="23"/>
        <end position="209"/>
    </location>
</feature>
<dbReference type="InterPro" id="IPR014509">
    <property type="entry name" value="YjdF-like"/>
</dbReference>
<accession>A0A9D1STK4</accession>
<keyword evidence="1" id="KW-0472">Membrane</keyword>
<proteinExistence type="predicted"/>
<evidence type="ECO:0008006" key="5">
    <source>
        <dbReference type="Google" id="ProtNLM"/>
    </source>
</evidence>
<reference evidence="3" key="1">
    <citation type="submission" date="2020-10" db="EMBL/GenBank/DDBJ databases">
        <authorList>
            <person name="Gilroy R."/>
        </authorList>
    </citation>
    <scope>NUCLEOTIDE SEQUENCE</scope>
    <source>
        <strain evidence="3">ChiSjej4B22-8349</strain>
    </source>
</reference>
<gene>
    <name evidence="3" type="ORF">IAD25_01060</name>
</gene>
<sequence>MNRKKSAATTILTAMSAVTVWAAFVTGTEPPATDVAGSFAAIAALLAVSVILKMDDILYFLGCGFVYFASPIGSVLDMYTRFGPYDKIIHFISGMLLAGFGMMMISRLLKRAFPDEEGLSTSSDEGNRKALKISRMIFAFFFSSACAGIWEIFEFTSDKLLGGGMQRGMEDTVTDIIAGNGGALLYCIVWVFGSCVYERQHRHKHLEKG</sequence>
<dbReference type="AlphaFoldDB" id="A0A9D1STK4"/>
<name>A0A9D1STK4_9FIRM</name>
<keyword evidence="1" id="KW-0812">Transmembrane</keyword>
<protein>
    <recommendedName>
        <fullName evidence="5">DUF2238 domain-containing protein</fullName>
    </recommendedName>
</protein>
<keyword evidence="1" id="KW-1133">Transmembrane helix</keyword>
<evidence type="ECO:0000313" key="4">
    <source>
        <dbReference type="Proteomes" id="UP000824130"/>
    </source>
</evidence>
<dbReference type="Proteomes" id="UP000824130">
    <property type="component" value="Unassembled WGS sequence"/>
</dbReference>
<evidence type="ECO:0000256" key="2">
    <source>
        <dbReference type="SAM" id="SignalP"/>
    </source>
</evidence>
<feature type="signal peptide" evidence="2">
    <location>
        <begin position="1"/>
        <end position="22"/>
    </location>
</feature>
<feature type="transmembrane region" description="Helical" evidence="1">
    <location>
        <begin position="176"/>
        <end position="197"/>
    </location>
</feature>
<evidence type="ECO:0000313" key="3">
    <source>
        <dbReference type="EMBL" id="HIU95288.1"/>
    </source>
</evidence>
<feature type="transmembrane region" description="Helical" evidence="1">
    <location>
        <begin position="137"/>
        <end position="156"/>
    </location>
</feature>
<keyword evidence="2" id="KW-0732">Signal</keyword>
<dbReference type="Pfam" id="PF09997">
    <property type="entry name" value="DUF2238"/>
    <property type="match status" value="1"/>
</dbReference>
<organism evidence="3 4">
    <name type="scientific">Candidatus Allocopromorpha excrementipullorum</name>
    <dbReference type="NCBI Taxonomy" id="2840743"/>
    <lineage>
        <taxon>Bacteria</taxon>
        <taxon>Bacillati</taxon>
        <taxon>Bacillota</taxon>
        <taxon>Clostridia</taxon>
        <taxon>Eubacteriales</taxon>
        <taxon>Eubacteriaceae</taxon>
        <taxon>Eubacteriaceae incertae sedis</taxon>
        <taxon>Candidatus Allocopromorpha</taxon>
    </lineage>
</organism>
<feature type="transmembrane region" description="Helical" evidence="1">
    <location>
        <begin position="88"/>
        <end position="109"/>
    </location>
</feature>
<dbReference type="EMBL" id="DVOB01000026">
    <property type="protein sequence ID" value="HIU95288.1"/>
    <property type="molecule type" value="Genomic_DNA"/>
</dbReference>
<feature type="transmembrane region" description="Helical" evidence="1">
    <location>
        <begin position="57"/>
        <end position="76"/>
    </location>
</feature>
<feature type="transmembrane region" description="Helical" evidence="1">
    <location>
        <begin position="32"/>
        <end position="52"/>
    </location>
</feature>
<reference evidence="3" key="2">
    <citation type="journal article" date="2021" name="PeerJ">
        <title>Extensive microbial diversity within the chicken gut microbiome revealed by metagenomics and culture.</title>
        <authorList>
            <person name="Gilroy R."/>
            <person name="Ravi A."/>
            <person name="Getino M."/>
            <person name="Pursley I."/>
            <person name="Horton D.L."/>
            <person name="Alikhan N.F."/>
            <person name="Baker D."/>
            <person name="Gharbi K."/>
            <person name="Hall N."/>
            <person name="Watson M."/>
            <person name="Adriaenssens E.M."/>
            <person name="Foster-Nyarko E."/>
            <person name="Jarju S."/>
            <person name="Secka A."/>
            <person name="Antonio M."/>
            <person name="Oren A."/>
            <person name="Chaudhuri R.R."/>
            <person name="La Ragione R."/>
            <person name="Hildebrand F."/>
            <person name="Pallen M.J."/>
        </authorList>
    </citation>
    <scope>NUCLEOTIDE SEQUENCE</scope>
    <source>
        <strain evidence="3">ChiSjej4B22-8349</strain>
    </source>
</reference>
<comment type="caution">
    <text evidence="3">The sequence shown here is derived from an EMBL/GenBank/DDBJ whole genome shotgun (WGS) entry which is preliminary data.</text>
</comment>